<reference evidence="1 2" key="1">
    <citation type="submission" date="2013-04" db="EMBL/GenBank/DDBJ databases">
        <authorList>
            <person name="Harkins D.M."/>
            <person name="Durkin A.S."/>
            <person name="Brinkac L.M."/>
            <person name="Haft D.H."/>
            <person name="Selengut J.D."/>
            <person name="Sanka R."/>
            <person name="DePew J."/>
            <person name="Purushe J."/>
            <person name="Hartskeerl R.A."/>
            <person name="Ahmed A."/>
            <person name="van der Linden H."/>
            <person name="Goris M.G.A."/>
            <person name="Vinetz J.M."/>
            <person name="Sutton G.G."/>
            <person name="Nierman W.C."/>
            <person name="Fouts D.E."/>
        </authorList>
    </citation>
    <scope>NUCLEOTIDE SEQUENCE [LARGE SCALE GENOMIC DNA]</scope>
    <source>
        <strain evidence="1 2">Sao Paulo</strain>
    </source>
</reference>
<name>A0A5E8HIR9_9LEPT</name>
<comment type="caution">
    <text evidence="1">The sequence shown here is derived from an EMBL/GenBank/DDBJ whole genome shotgun (WGS) entry which is preliminary data.</text>
</comment>
<dbReference type="EMBL" id="AOGX02000001">
    <property type="protein sequence ID" value="EOQ90797.1"/>
    <property type="molecule type" value="Genomic_DNA"/>
</dbReference>
<proteinExistence type="predicted"/>
<sequence>MIKKIIGISLILIKMNCNSIPALDTRKTEVQSLIGKYYIVEEHYQSLEKILATDSEIDFHENGIFHSSSPKTICYKGQWRLLSDKKLVIYCDNKSILDINFNLDESLNSPFGSINEFKKIQIKSIDLEFENQRLGNKITFVKQQKEFKEYFNSILNELKILENEIANLELVSECKNGYGVVFFEDQNYTTDLNVKQKCLTDEINIFNQNLTSLNSFSKYIEFDEKLDKIRESAFIIKNKNNNFKIIENQSKESFEKNRIYFTDLDKIFDLMDLSEEAYQSAQSIKSKRIKEKAENLAISLFPIGKTITFSKECPAKRIAERIITISCYFSKRKEFEVFPKKIEFRFQAESDIGIYPLENRTKDRISQIIEENKLNELTLKIVGGSKSFNQLNKHVSISAHSVQIDVQIINIK</sequence>
<gene>
    <name evidence="1" type="ORF">LEP1GSC202_2225</name>
</gene>
<dbReference type="STRING" id="1249483.LEP1GSC202_2225"/>
<evidence type="ECO:0000313" key="2">
    <source>
        <dbReference type="Proteomes" id="UP000013996"/>
    </source>
</evidence>
<protein>
    <submittedName>
        <fullName evidence="1">Uncharacterized protein</fullName>
    </submittedName>
</protein>
<dbReference type="AlphaFoldDB" id="A0A5E8HIR9"/>
<dbReference type="Proteomes" id="UP000013996">
    <property type="component" value="Unassembled WGS sequence"/>
</dbReference>
<dbReference type="RefSeq" id="WP_015675639.1">
    <property type="nucleotide sequence ID" value="NZ_AOGX02000001.1"/>
</dbReference>
<evidence type="ECO:0000313" key="1">
    <source>
        <dbReference type="EMBL" id="EOQ90797.1"/>
    </source>
</evidence>
<organism evidence="1 2">
    <name type="scientific">Leptospira yanagawae serovar Saopaulo str. Sao Paulo = ATCC 700523</name>
    <dbReference type="NCBI Taxonomy" id="1249483"/>
    <lineage>
        <taxon>Bacteria</taxon>
        <taxon>Pseudomonadati</taxon>
        <taxon>Spirochaetota</taxon>
        <taxon>Spirochaetia</taxon>
        <taxon>Leptospirales</taxon>
        <taxon>Leptospiraceae</taxon>
        <taxon>Leptospira</taxon>
    </lineage>
</organism>
<accession>A0A5E8HIR9</accession>